<keyword evidence="4" id="KW-0762">Sugar transport</keyword>
<evidence type="ECO:0000256" key="8">
    <source>
        <dbReference type="ARBA" id="ARBA00022967"/>
    </source>
</evidence>
<dbReference type="InterPro" id="IPR003439">
    <property type="entry name" value="ABC_transporter-like_ATP-bd"/>
</dbReference>
<dbReference type="InterPro" id="IPR027417">
    <property type="entry name" value="P-loop_NTPase"/>
</dbReference>
<dbReference type="InterPro" id="IPR050107">
    <property type="entry name" value="ABC_carbohydrate_import_ATPase"/>
</dbReference>
<dbReference type="Gene3D" id="3.40.50.300">
    <property type="entry name" value="P-loop containing nucleotide triphosphate hydrolases"/>
    <property type="match status" value="2"/>
</dbReference>
<evidence type="ECO:0000256" key="3">
    <source>
        <dbReference type="ARBA" id="ARBA00022475"/>
    </source>
</evidence>
<dbReference type="Pfam" id="PF00005">
    <property type="entry name" value="ABC_tran"/>
    <property type="match status" value="2"/>
</dbReference>
<keyword evidence="8" id="KW-1278">Translocase</keyword>
<evidence type="ECO:0000256" key="7">
    <source>
        <dbReference type="ARBA" id="ARBA00022840"/>
    </source>
</evidence>
<evidence type="ECO:0000313" key="12">
    <source>
        <dbReference type="Proteomes" id="UP001073227"/>
    </source>
</evidence>
<keyword evidence="6" id="KW-0547">Nucleotide-binding</keyword>
<keyword evidence="3" id="KW-1003">Cell membrane</keyword>
<dbReference type="CDD" id="cd03215">
    <property type="entry name" value="ABC_Carb_Monos_II"/>
    <property type="match status" value="1"/>
</dbReference>
<dbReference type="SUPFAM" id="SSF52540">
    <property type="entry name" value="P-loop containing nucleoside triphosphate hydrolases"/>
    <property type="match status" value="2"/>
</dbReference>
<dbReference type="PROSITE" id="PS00211">
    <property type="entry name" value="ABC_TRANSPORTER_1"/>
    <property type="match status" value="1"/>
</dbReference>
<dbReference type="SMART" id="SM00382">
    <property type="entry name" value="AAA"/>
    <property type="match status" value="2"/>
</dbReference>
<dbReference type="InterPro" id="IPR017871">
    <property type="entry name" value="ABC_transporter-like_CS"/>
</dbReference>
<keyword evidence="7 11" id="KW-0067">ATP-binding</keyword>
<gene>
    <name evidence="11" type="ORF">OEG84_18585</name>
</gene>
<accession>A0ABT3ZCY1</accession>
<protein>
    <submittedName>
        <fullName evidence="11">Sugar ABC transporter ATP-binding protein</fullName>
    </submittedName>
</protein>
<dbReference type="CDD" id="cd03216">
    <property type="entry name" value="ABC_Carb_Monos_I"/>
    <property type="match status" value="1"/>
</dbReference>
<dbReference type="PANTHER" id="PTHR43790">
    <property type="entry name" value="CARBOHYDRATE TRANSPORT ATP-BINDING PROTEIN MG119-RELATED"/>
    <property type="match status" value="1"/>
</dbReference>
<evidence type="ECO:0000256" key="9">
    <source>
        <dbReference type="ARBA" id="ARBA00023136"/>
    </source>
</evidence>
<feature type="domain" description="ABC transporter" evidence="10">
    <location>
        <begin position="24"/>
        <end position="261"/>
    </location>
</feature>
<evidence type="ECO:0000256" key="4">
    <source>
        <dbReference type="ARBA" id="ARBA00022597"/>
    </source>
</evidence>
<keyword evidence="9" id="KW-0472">Membrane</keyword>
<reference evidence="11" key="1">
    <citation type="submission" date="2022-10" db="EMBL/GenBank/DDBJ databases">
        <title>Hoeflea sp. G2-23, isolated from marine algae.</title>
        <authorList>
            <person name="Kristyanto S."/>
            <person name="Kim J.M."/>
            <person name="Jeon C.O."/>
        </authorList>
    </citation>
    <scope>NUCLEOTIDE SEQUENCE</scope>
    <source>
        <strain evidence="11">G2-23</strain>
    </source>
</reference>
<evidence type="ECO:0000313" key="11">
    <source>
        <dbReference type="EMBL" id="MCY0149660.1"/>
    </source>
</evidence>
<proteinExistence type="inferred from homology"/>
<organism evidence="11 12">
    <name type="scientific">Hoeflea algicola</name>
    <dbReference type="NCBI Taxonomy" id="2983763"/>
    <lineage>
        <taxon>Bacteria</taxon>
        <taxon>Pseudomonadati</taxon>
        <taxon>Pseudomonadota</taxon>
        <taxon>Alphaproteobacteria</taxon>
        <taxon>Hyphomicrobiales</taxon>
        <taxon>Rhizobiaceae</taxon>
        <taxon>Hoeflea</taxon>
    </lineage>
</organism>
<keyword evidence="5" id="KW-0677">Repeat</keyword>
<dbReference type="GO" id="GO:0005524">
    <property type="term" value="F:ATP binding"/>
    <property type="evidence" value="ECO:0007669"/>
    <property type="project" value="UniProtKB-KW"/>
</dbReference>
<dbReference type="PANTHER" id="PTHR43790:SF3">
    <property type="entry name" value="D-ALLOSE IMPORT ATP-BINDING PROTEIN ALSA-RELATED"/>
    <property type="match status" value="1"/>
</dbReference>
<evidence type="ECO:0000259" key="10">
    <source>
        <dbReference type="PROSITE" id="PS50893"/>
    </source>
</evidence>
<comment type="similarity">
    <text evidence="1">Belongs to the ABC transporter superfamily.</text>
</comment>
<comment type="caution">
    <text evidence="11">The sequence shown here is derived from an EMBL/GenBank/DDBJ whole genome shotgun (WGS) entry which is preliminary data.</text>
</comment>
<dbReference type="RefSeq" id="WP_267655107.1">
    <property type="nucleotide sequence ID" value="NZ_JAOVZR010000001.1"/>
</dbReference>
<evidence type="ECO:0000256" key="5">
    <source>
        <dbReference type="ARBA" id="ARBA00022737"/>
    </source>
</evidence>
<evidence type="ECO:0000256" key="6">
    <source>
        <dbReference type="ARBA" id="ARBA00022741"/>
    </source>
</evidence>
<dbReference type="PROSITE" id="PS50893">
    <property type="entry name" value="ABC_TRANSPORTER_2"/>
    <property type="match status" value="2"/>
</dbReference>
<evidence type="ECO:0000256" key="1">
    <source>
        <dbReference type="ARBA" id="ARBA00005417"/>
    </source>
</evidence>
<keyword evidence="12" id="KW-1185">Reference proteome</keyword>
<feature type="domain" description="ABC transporter" evidence="10">
    <location>
        <begin position="273"/>
        <end position="512"/>
    </location>
</feature>
<dbReference type="InterPro" id="IPR003593">
    <property type="entry name" value="AAA+_ATPase"/>
</dbReference>
<dbReference type="EMBL" id="JAOVZR010000001">
    <property type="protein sequence ID" value="MCY0149660.1"/>
    <property type="molecule type" value="Genomic_DNA"/>
</dbReference>
<dbReference type="Proteomes" id="UP001073227">
    <property type="component" value="Unassembled WGS sequence"/>
</dbReference>
<evidence type="ECO:0000256" key="2">
    <source>
        <dbReference type="ARBA" id="ARBA00022448"/>
    </source>
</evidence>
<name>A0ABT3ZCY1_9HYPH</name>
<keyword evidence="2" id="KW-0813">Transport</keyword>
<sequence length="512" mass="55544">MLVETHTDTGSKDHLDTPRQPYLLAAEGLNKNYGPIQAVKGLDVYLRAGEALALCGENGAGKSTIFKILAGEVVPDGGRITVSGSEYKPANASQAVTAGVSMVHQEFNILPHISVAENIFIGRMDEFSRFGRINWKALYSAASRLLESLGIKCNPRAEMRSLSPSTQKMVELARALSTDPKVLLLDEITASLDHDDADTLHRLMNALRAKGVGIIYVSHRLQEIFLSCTSIEIMKDGSWVATRPASELDEDQLSALMVGRDLADWKRPARPPLQEEMLDVSGLTASGFRDVSLQVRKGEIVTLAGLAGSGTDEILDAIFDAGHLTAGTIRLEGSDYAGKSVSDAIAAGIAMVPKERAVEGLIDTQSIRFNIGLANLSSNTRGVFVDGAREAEQAEQGADMFRIKARSTAELVRSLSGGNKQKVLLAKWFLTNPRLMLLNNPTRGVDIGVKFEIYDLMLKLSQEKKLAILMASEDMAEVIRLSDRVITIRHGEISGVFEGPEITETNLINAML</sequence>